<evidence type="ECO:0000313" key="3">
    <source>
        <dbReference type="EMBL" id="QNQ74054.1"/>
    </source>
</evidence>
<feature type="region of interest" description="Disordered" evidence="2">
    <location>
        <begin position="442"/>
        <end position="481"/>
    </location>
</feature>
<dbReference type="GeneID" id="80557544"/>
<protein>
    <submittedName>
        <fullName evidence="3">NS</fullName>
    </submittedName>
</protein>
<dbReference type="EMBL" id="MT188509">
    <property type="protein sequence ID" value="QNQ74054.1"/>
    <property type="molecule type" value="Genomic_RNA"/>
</dbReference>
<organism evidence="3 4">
    <name type="scientific">Plasmopara viticola lesion associated mycobunyavirales-like virus 8</name>
    <dbReference type="NCBI Taxonomy" id="2737680"/>
    <lineage>
        <taxon>Viruses</taxon>
        <taxon>Riboviria</taxon>
        <taxon>Orthornavirae</taxon>
        <taxon>Negarnaviricota</taxon>
        <taxon>Polyploviricotina</taxon>
        <taxon>Bunyaviricetes</taxon>
        <taxon>Hareavirales</taxon>
        <taxon>Discoviridae</taxon>
        <taxon>Orthodiscovirus</taxon>
        <taxon>Orthodiscovirus hispaniae</taxon>
    </lineage>
</organism>
<dbReference type="KEGG" id="vg:80557544"/>
<keyword evidence="1" id="KW-0175">Coiled coil</keyword>
<evidence type="ECO:0000256" key="1">
    <source>
        <dbReference type="SAM" id="Coils"/>
    </source>
</evidence>
<dbReference type="Proteomes" id="UP001055383">
    <property type="component" value="Genome"/>
</dbReference>
<feature type="coiled-coil region" evidence="1">
    <location>
        <begin position="175"/>
        <end position="202"/>
    </location>
</feature>
<evidence type="ECO:0000256" key="2">
    <source>
        <dbReference type="SAM" id="MobiDB-lite"/>
    </source>
</evidence>
<sequence length="489" mass="55616">MSSKLIKRQMIESQCGNGKCYLRIMSALPGYKDCTVSSLEEAIISASLNLGANPLGIDILPELWFANQILLGQKVVATEDVYKTDLVQQMMSSNVRFTWEDLNGVHHIGGFIEEDDCEPIFCNHGWASRFVLCSMIARDVKVGADMDMSQLFNDFIQEEGMDSTPVMRNDSFVGSNDLISKIDDQNNEIERLNERIQTMQMNSSNHASYSRNHKNREEIDDQMTELLTAKMRQNARKEQETILPNDSSSQIGRYEKKFLDNGTIYNVTGRGKTVLGVQTEIERPTITKNVVCGYVKTKEMEQKERESLSRVAPINGLANPFKNNRLNLLCHFHTAIDCLRPQSDQLTNYDAIKYLSDFKSQTPSEELAFQMISRTFDLKHDVVIANPFKIPFLEVGMIISDDMLAKSLDMLRLEYKMLWFSEMKSMSVPVFHSEYKAHKEYKRTSKSHASEEVTSSSVRSHSTKRGSSHRSDKPRTGGKTSTVLSFIRA</sequence>
<accession>A0A7H0RR00</accession>
<dbReference type="RefSeq" id="YP_010840347.1">
    <property type="nucleotide sequence ID" value="NC_078636.1"/>
</dbReference>
<name>A0A7H0RR00_9VIRU</name>
<keyword evidence="4" id="KW-1185">Reference proteome</keyword>
<reference evidence="3" key="1">
    <citation type="journal article" date="2020" name="Virus Evol.">
        <title>Analysis of the virome associated to grapevine downy mildew lesions reveals new mycovirus lineages.</title>
        <authorList>
            <person name="Chiapello M."/>
            <person name="Rodriguez-Romero J."/>
            <person name="Ayllon M.A."/>
            <person name="Turina M."/>
        </authorList>
    </citation>
    <scope>NUCLEOTIDE SEQUENCE</scope>
    <source>
        <strain evidence="3">DN24635_c0_g1_i1</strain>
    </source>
</reference>
<proteinExistence type="predicted"/>
<evidence type="ECO:0000313" key="4">
    <source>
        <dbReference type="Proteomes" id="UP001055383"/>
    </source>
</evidence>